<feature type="coiled-coil region" evidence="4">
    <location>
        <begin position="94"/>
        <end position="135"/>
    </location>
</feature>
<keyword evidence="2" id="KW-0863">Zinc-finger</keyword>
<protein>
    <recommendedName>
        <fullName evidence="5">FP protein C-terminal domain-containing protein</fullName>
    </recommendedName>
</protein>
<evidence type="ECO:0000313" key="7">
    <source>
        <dbReference type="Proteomes" id="UP001160148"/>
    </source>
</evidence>
<evidence type="ECO:0000256" key="4">
    <source>
        <dbReference type="SAM" id="Coils"/>
    </source>
</evidence>
<keyword evidence="7" id="KW-1185">Reference proteome</keyword>
<sequence length="282" mass="33271">MNCGKCRDELIKEDGLFCMECKTCFHHYCQGMNDNSFGKMSKNTKSKWVCSDCKTEWNNKKGNQSNSDKNDEIKQLTDSVKYMSDKFDQFNLTVGKILNEMKELRDQNQKLFEKNEKLSTEVQQLKTKIDELDQKSLENAVEITGIPIMRNEDCKSIVQEISEKLEINCDVLKAYRITTKHKTDMKIIAWLSNNNDRNRLVTEAKKNKWAANQYRGDWPSSKIYINNHLTKFRRLLLWKTKTLAKEKGYKYVWMNSTDILVRKDENTKVTRIYDEIDLNKII</sequence>
<dbReference type="Gene3D" id="1.20.5.170">
    <property type="match status" value="1"/>
</dbReference>
<dbReference type="SUPFAM" id="SSF57903">
    <property type="entry name" value="FYVE/PHD zinc finger"/>
    <property type="match status" value="1"/>
</dbReference>
<gene>
    <name evidence="6" type="ORF">MEUPH1_LOCUS26695</name>
</gene>
<dbReference type="GO" id="GO:0008270">
    <property type="term" value="F:zinc ion binding"/>
    <property type="evidence" value="ECO:0007669"/>
    <property type="project" value="UniProtKB-KW"/>
</dbReference>
<keyword evidence="4" id="KW-0175">Coiled coil</keyword>
<dbReference type="InterPro" id="IPR011011">
    <property type="entry name" value="Znf_FYVE_PHD"/>
</dbReference>
<evidence type="ECO:0000259" key="5">
    <source>
        <dbReference type="Pfam" id="PF25298"/>
    </source>
</evidence>
<organism evidence="6 7">
    <name type="scientific">Macrosiphum euphorbiae</name>
    <name type="common">potato aphid</name>
    <dbReference type="NCBI Taxonomy" id="13131"/>
    <lineage>
        <taxon>Eukaryota</taxon>
        <taxon>Metazoa</taxon>
        <taxon>Ecdysozoa</taxon>
        <taxon>Arthropoda</taxon>
        <taxon>Hexapoda</taxon>
        <taxon>Insecta</taxon>
        <taxon>Pterygota</taxon>
        <taxon>Neoptera</taxon>
        <taxon>Paraneoptera</taxon>
        <taxon>Hemiptera</taxon>
        <taxon>Sternorrhyncha</taxon>
        <taxon>Aphidomorpha</taxon>
        <taxon>Aphidoidea</taxon>
        <taxon>Aphididae</taxon>
        <taxon>Macrosiphini</taxon>
        <taxon>Macrosiphum</taxon>
    </lineage>
</organism>
<name>A0AAV0XZ79_9HEMI</name>
<dbReference type="InterPro" id="IPR057251">
    <property type="entry name" value="FP_C"/>
</dbReference>
<accession>A0AAV0XZ79</accession>
<evidence type="ECO:0000256" key="3">
    <source>
        <dbReference type="ARBA" id="ARBA00022833"/>
    </source>
</evidence>
<evidence type="ECO:0000256" key="1">
    <source>
        <dbReference type="ARBA" id="ARBA00022723"/>
    </source>
</evidence>
<evidence type="ECO:0000256" key="2">
    <source>
        <dbReference type="ARBA" id="ARBA00022771"/>
    </source>
</evidence>
<dbReference type="InterPro" id="IPR019786">
    <property type="entry name" value="Zinc_finger_PHD-type_CS"/>
</dbReference>
<dbReference type="EMBL" id="CARXXK010001085">
    <property type="protein sequence ID" value="CAI6372879.1"/>
    <property type="molecule type" value="Genomic_DNA"/>
</dbReference>
<feature type="domain" description="FP protein C-terminal" evidence="5">
    <location>
        <begin position="230"/>
        <end position="281"/>
    </location>
</feature>
<dbReference type="PROSITE" id="PS01359">
    <property type="entry name" value="ZF_PHD_1"/>
    <property type="match status" value="1"/>
</dbReference>
<comment type="caution">
    <text evidence="6">The sequence shown here is derived from an EMBL/GenBank/DDBJ whole genome shotgun (WGS) entry which is preliminary data.</text>
</comment>
<keyword evidence="1" id="KW-0479">Metal-binding</keyword>
<keyword evidence="3" id="KW-0862">Zinc</keyword>
<dbReference type="Gene3D" id="3.30.40.10">
    <property type="entry name" value="Zinc/RING finger domain, C3HC4 (zinc finger)"/>
    <property type="match status" value="1"/>
</dbReference>
<proteinExistence type="predicted"/>
<dbReference type="Proteomes" id="UP001160148">
    <property type="component" value="Unassembled WGS sequence"/>
</dbReference>
<evidence type="ECO:0000313" key="6">
    <source>
        <dbReference type="EMBL" id="CAI6372879.1"/>
    </source>
</evidence>
<dbReference type="InterPro" id="IPR013083">
    <property type="entry name" value="Znf_RING/FYVE/PHD"/>
</dbReference>
<dbReference type="AlphaFoldDB" id="A0AAV0XZ79"/>
<dbReference type="Pfam" id="PF25298">
    <property type="entry name" value="Baculo_FP_2nd"/>
    <property type="match status" value="1"/>
</dbReference>
<reference evidence="6 7" key="1">
    <citation type="submission" date="2023-01" db="EMBL/GenBank/DDBJ databases">
        <authorList>
            <person name="Whitehead M."/>
        </authorList>
    </citation>
    <scope>NUCLEOTIDE SEQUENCE [LARGE SCALE GENOMIC DNA]</scope>
</reference>